<dbReference type="SUPFAM" id="SSF51445">
    <property type="entry name" value="(Trans)glycosidases"/>
    <property type="match status" value="1"/>
</dbReference>
<feature type="binding site" evidence="16">
    <location>
        <begin position="290"/>
        <end position="295"/>
    </location>
    <ligand>
        <name>substrate</name>
    </ligand>
</feature>
<comment type="catalytic activity">
    <reaction evidence="12 14">
        <text>hydrolysis of (1-&gt;4)-alpha-D-glucosidic linkage in 4-alpha-D-[(1-&gt;4)-alpha-D-glucanosyl]n trehalose to yield trehalose and (1-&gt;4)-alpha-D-glucan.</text>
        <dbReference type="EC" id="3.2.1.141"/>
    </reaction>
</comment>
<dbReference type="Gene3D" id="2.60.40.10">
    <property type="entry name" value="Immunoglobulins"/>
    <property type="match status" value="1"/>
</dbReference>
<feature type="binding site" evidence="16">
    <location>
        <begin position="354"/>
        <end position="358"/>
    </location>
    <ligand>
        <name>substrate</name>
    </ligand>
</feature>
<evidence type="ECO:0000256" key="3">
    <source>
        <dbReference type="ARBA" id="ARBA00008061"/>
    </source>
</evidence>
<sequence>MKNASENVAGLIAIPDLMDFHGLGQGSVPTARVTQPVGAFIVDSHTRFVVWAPNAEKVELHLRQPDKEERIAMQRNEWGYWSAEVEKTDTDYRYGYCLDDKGPVPDPASRFQPEGTAHLSAVVPADYTWTDQNWKAPSLKEMIIYELHVGTFTTQSTLEAIIDKLDYLLDVGINAIELLPLSQFSGTRGWGYDGVFPYAVQHSYGGPQALKRLVDACHSKGIAVILDVVYNHLGPEGNCLPCFGPYLHKRYQQGWGDAINFDNKQADHVRSYFIGNALMWLNEYHIDGLRLDAVHSIWDFGATHFLAELTQAVRTLSMQTGREYILIAESDLNDSKLLLPYADRGFGLDAQWLDDFHHSLHTLATGEKDHYYADFGTLNHLQKAFEHSYVYNGTYSPFREKTFGNSAQHTYYDQFVVYIQNHDQIGNRLGNDRMASLVSKPMLKAIAGTYLLSPYVPMLFMGEEYGETNPFFYFIDYSDDELVEAVRKGRKEEFEGFQKDELEYEDPQDVQTFARSRLSWDFQGDGRAEILDFYKQLIRIRKTHPAFQNVIRTGVQSWIEGDKVLMWLQQAENPKDNALLCAVIFEEGEAQFQLPEDKKWKRLIDSASTPISEHTETDSIVLSGPHFIAWTSIVE</sequence>
<evidence type="ECO:0000313" key="19">
    <source>
        <dbReference type="EMBL" id="MDJ1505880.1"/>
    </source>
</evidence>
<evidence type="ECO:0000256" key="9">
    <source>
        <dbReference type="ARBA" id="ARBA00023295"/>
    </source>
</evidence>
<organism evidence="19 20">
    <name type="scientific">Xanthocytophaga agilis</name>
    <dbReference type="NCBI Taxonomy" id="3048010"/>
    <lineage>
        <taxon>Bacteria</taxon>
        <taxon>Pseudomonadati</taxon>
        <taxon>Bacteroidota</taxon>
        <taxon>Cytophagia</taxon>
        <taxon>Cytophagales</taxon>
        <taxon>Rhodocytophagaceae</taxon>
        <taxon>Xanthocytophaga</taxon>
    </lineage>
</organism>
<name>A0AAE3R9T8_9BACT</name>
<dbReference type="InterPro" id="IPR012768">
    <property type="entry name" value="Trehalose_TreZ"/>
</dbReference>
<evidence type="ECO:0000256" key="12">
    <source>
        <dbReference type="ARBA" id="ARBA00034013"/>
    </source>
</evidence>
<evidence type="ECO:0000256" key="10">
    <source>
        <dbReference type="ARBA" id="ARBA00032057"/>
    </source>
</evidence>
<comment type="subcellular location">
    <subcellularLocation>
        <location evidence="1 15">Cytoplasm</location>
    </subcellularLocation>
</comment>
<evidence type="ECO:0000256" key="11">
    <source>
        <dbReference type="ARBA" id="ARBA00033284"/>
    </source>
</evidence>
<dbReference type="Proteomes" id="UP001232063">
    <property type="component" value="Unassembled WGS sequence"/>
</dbReference>
<feature type="binding site" evidence="16">
    <location>
        <begin position="422"/>
        <end position="427"/>
    </location>
    <ligand>
        <name>substrate</name>
    </ligand>
</feature>
<evidence type="ECO:0000256" key="15">
    <source>
        <dbReference type="PIRSR" id="PIRSR006337-1"/>
    </source>
</evidence>
<evidence type="ECO:0000256" key="5">
    <source>
        <dbReference type="ARBA" id="ARBA00015938"/>
    </source>
</evidence>
<protein>
    <recommendedName>
        <fullName evidence="5 13">Malto-oligosyltrehalose trehalohydrolase</fullName>
        <shortName evidence="14">MTHase</shortName>
        <ecNumber evidence="4 13">3.2.1.141</ecNumber>
    </recommendedName>
    <alternativeName>
        <fullName evidence="11 14">4-alpha-D-((1-&gt;4)-alpha-D-glucano)trehalose trehalohydrolase</fullName>
    </alternativeName>
    <alternativeName>
        <fullName evidence="10 14">Maltooligosyl trehalose trehalohydrolase</fullName>
    </alternativeName>
</protein>
<dbReference type="GO" id="GO:0005737">
    <property type="term" value="C:cytoplasm"/>
    <property type="evidence" value="ECO:0007669"/>
    <property type="project" value="UniProtKB-SubCell"/>
</dbReference>
<comment type="caution">
    <text evidence="19">The sequence shown here is derived from an EMBL/GenBank/DDBJ whole genome shotgun (WGS) entry which is preliminary data.</text>
</comment>
<evidence type="ECO:0000256" key="14">
    <source>
        <dbReference type="PIRNR" id="PIRNR006337"/>
    </source>
</evidence>
<evidence type="ECO:0000256" key="1">
    <source>
        <dbReference type="ARBA" id="ARBA00004496"/>
    </source>
</evidence>
<dbReference type="CDD" id="cd02853">
    <property type="entry name" value="E_set_MTHase_like_N"/>
    <property type="match status" value="1"/>
</dbReference>
<gene>
    <name evidence="19" type="primary">treZ</name>
    <name evidence="19" type="ORF">QNI22_34805</name>
</gene>
<evidence type="ECO:0000256" key="17">
    <source>
        <dbReference type="PIRSR" id="PIRSR006337-3"/>
    </source>
</evidence>
<evidence type="ECO:0000256" key="6">
    <source>
        <dbReference type="ARBA" id="ARBA00022490"/>
    </source>
</evidence>
<dbReference type="SUPFAM" id="SSF81296">
    <property type="entry name" value="E set domains"/>
    <property type="match status" value="1"/>
</dbReference>
<evidence type="ECO:0000256" key="13">
    <source>
        <dbReference type="NCBIfam" id="TIGR02402"/>
    </source>
</evidence>
<dbReference type="InterPro" id="IPR044901">
    <property type="entry name" value="Trehalose_TreZ_E-set_sf"/>
</dbReference>
<feature type="site" description="Transition state stabilizer" evidence="17">
    <location>
        <position position="423"/>
    </location>
</feature>
<evidence type="ECO:0000256" key="16">
    <source>
        <dbReference type="PIRSR" id="PIRSR006337-2"/>
    </source>
</evidence>
<proteinExistence type="inferred from homology"/>
<keyword evidence="6" id="KW-0963">Cytoplasm</keyword>
<feature type="active site" description="Proton donor" evidence="15">
    <location>
        <position position="329"/>
    </location>
</feature>
<dbReference type="Pfam" id="PF02922">
    <property type="entry name" value="CBM_48"/>
    <property type="match status" value="1"/>
</dbReference>
<evidence type="ECO:0000259" key="18">
    <source>
        <dbReference type="SMART" id="SM00642"/>
    </source>
</evidence>
<dbReference type="AlphaFoldDB" id="A0AAE3R9T8"/>
<comment type="similarity">
    <text evidence="3 14">Belongs to the glycosyl hydrolase 13 family.</text>
</comment>
<evidence type="ECO:0000256" key="4">
    <source>
        <dbReference type="ARBA" id="ARBA00012268"/>
    </source>
</evidence>
<keyword evidence="8" id="KW-0119">Carbohydrate metabolism</keyword>
<dbReference type="PIRSF" id="PIRSF006337">
    <property type="entry name" value="Trehalose_TreZ"/>
    <property type="match status" value="1"/>
</dbReference>
<dbReference type="EMBL" id="JASJOU010000018">
    <property type="protein sequence ID" value="MDJ1505880.1"/>
    <property type="molecule type" value="Genomic_DNA"/>
</dbReference>
<evidence type="ECO:0000313" key="20">
    <source>
        <dbReference type="Proteomes" id="UP001232063"/>
    </source>
</evidence>
<dbReference type="NCBIfam" id="TIGR02402">
    <property type="entry name" value="trehalose_TreZ"/>
    <property type="match status" value="1"/>
</dbReference>
<dbReference type="SMART" id="SM00642">
    <property type="entry name" value="Aamy"/>
    <property type="match status" value="1"/>
</dbReference>
<dbReference type="Gene3D" id="3.20.20.80">
    <property type="entry name" value="Glycosidases"/>
    <property type="match status" value="1"/>
</dbReference>
<evidence type="ECO:0000256" key="8">
    <source>
        <dbReference type="ARBA" id="ARBA00023277"/>
    </source>
</evidence>
<comment type="pathway">
    <text evidence="2 14">Glycan biosynthesis; trehalose biosynthesis.</text>
</comment>
<feature type="domain" description="Glycosyl hydrolase family 13 catalytic" evidence="18">
    <location>
        <begin position="146"/>
        <end position="517"/>
    </location>
</feature>
<dbReference type="InterPro" id="IPR006047">
    <property type="entry name" value="GH13_cat_dom"/>
</dbReference>
<dbReference type="InterPro" id="IPR013783">
    <property type="entry name" value="Ig-like_fold"/>
</dbReference>
<keyword evidence="7 14" id="KW-0378">Hydrolase</keyword>
<evidence type="ECO:0000256" key="2">
    <source>
        <dbReference type="ARBA" id="ARBA00005199"/>
    </source>
</evidence>
<dbReference type="Gene3D" id="1.10.10.760">
    <property type="entry name" value="E-set domains of sugar-utilizing enzymes"/>
    <property type="match status" value="1"/>
</dbReference>
<dbReference type="GO" id="GO:0033942">
    <property type="term" value="F:4-alpha-D-(1-&gt;4)-alpha-D-glucanotrehalose trehalohydrolase activity"/>
    <property type="evidence" value="ECO:0007669"/>
    <property type="project" value="UniProtKB-EC"/>
</dbReference>
<accession>A0AAE3R9T8</accession>
<dbReference type="InterPro" id="IPR017853">
    <property type="entry name" value="GH"/>
</dbReference>
<dbReference type="GO" id="GO:0005992">
    <property type="term" value="P:trehalose biosynthetic process"/>
    <property type="evidence" value="ECO:0007669"/>
    <property type="project" value="UniProtKB-UniRule"/>
</dbReference>
<dbReference type="Pfam" id="PF00128">
    <property type="entry name" value="Alpha-amylase"/>
    <property type="match status" value="2"/>
</dbReference>
<dbReference type="EC" id="3.2.1.141" evidence="4 13"/>
<evidence type="ECO:0000256" key="7">
    <source>
        <dbReference type="ARBA" id="ARBA00022801"/>
    </source>
</evidence>
<dbReference type="InterPro" id="IPR004193">
    <property type="entry name" value="Glyco_hydro_13_N"/>
</dbReference>
<dbReference type="RefSeq" id="WP_314518411.1">
    <property type="nucleotide sequence ID" value="NZ_JASJOU010000018.1"/>
</dbReference>
<reference evidence="19" key="1">
    <citation type="submission" date="2023-05" db="EMBL/GenBank/DDBJ databases">
        <authorList>
            <person name="Zhang X."/>
        </authorList>
    </citation>
    <scope>NUCLEOTIDE SEQUENCE</scope>
    <source>
        <strain evidence="19">BD1B2-1</strain>
    </source>
</reference>
<feature type="active site" description="Nucleophile" evidence="15">
    <location>
        <position position="292"/>
    </location>
</feature>
<dbReference type="PANTHER" id="PTHR43651">
    <property type="entry name" value="1,4-ALPHA-GLUCAN-BRANCHING ENZYME"/>
    <property type="match status" value="1"/>
</dbReference>
<keyword evidence="9 14" id="KW-0326">Glycosidase</keyword>
<dbReference type="PANTHER" id="PTHR43651:SF11">
    <property type="entry name" value="MALTO-OLIGOSYLTREHALOSE TREHALOHYDROLASE"/>
    <property type="match status" value="1"/>
</dbReference>
<dbReference type="CDD" id="cd11325">
    <property type="entry name" value="AmyAc_GTHase"/>
    <property type="match status" value="1"/>
</dbReference>
<dbReference type="InterPro" id="IPR014756">
    <property type="entry name" value="Ig_E-set"/>
</dbReference>
<keyword evidence="20" id="KW-1185">Reference proteome</keyword>